<evidence type="ECO:0000313" key="2">
    <source>
        <dbReference type="EMBL" id="QJA94809.1"/>
    </source>
</evidence>
<feature type="domain" description="HTH cro/C1-type" evidence="1">
    <location>
        <begin position="5"/>
        <end position="53"/>
    </location>
</feature>
<dbReference type="AlphaFoldDB" id="A0A6M3LKC7"/>
<accession>A0A6M3LKC7</accession>
<name>A0A6M3LKC7_9ZZZZ</name>
<dbReference type="GO" id="GO:0003677">
    <property type="term" value="F:DNA binding"/>
    <property type="evidence" value="ECO:0007669"/>
    <property type="project" value="InterPro"/>
</dbReference>
<dbReference type="Gene3D" id="1.10.260.40">
    <property type="entry name" value="lambda repressor-like DNA-binding domains"/>
    <property type="match status" value="1"/>
</dbReference>
<dbReference type="PROSITE" id="PS50943">
    <property type="entry name" value="HTH_CROC1"/>
    <property type="match status" value="1"/>
</dbReference>
<dbReference type="EMBL" id="MT143262">
    <property type="protein sequence ID" value="QJA94809.1"/>
    <property type="molecule type" value="Genomic_DNA"/>
</dbReference>
<protein>
    <submittedName>
        <fullName evidence="2">Putative DNA binding, helix-turn-helix domain containing protein</fullName>
    </submittedName>
</protein>
<gene>
    <name evidence="2" type="ORF">MM415B03735_0010</name>
</gene>
<organism evidence="2">
    <name type="scientific">viral metagenome</name>
    <dbReference type="NCBI Taxonomy" id="1070528"/>
    <lineage>
        <taxon>unclassified sequences</taxon>
        <taxon>metagenomes</taxon>
        <taxon>organismal metagenomes</taxon>
    </lineage>
</organism>
<dbReference type="SUPFAM" id="SSF47413">
    <property type="entry name" value="lambda repressor-like DNA-binding domains"/>
    <property type="match status" value="1"/>
</dbReference>
<dbReference type="Pfam" id="PF13443">
    <property type="entry name" value="HTH_26"/>
    <property type="match status" value="1"/>
</dbReference>
<proteinExistence type="predicted"/>
<dbReference type="InterPro" id="IPR001387">
    <property type="entry name" value="Cro/C1-type_HTH"/>
</dbReference>
<reference evidence="2" key="1">
    <citation type="submission" date="2020-03" db="EMBL/GenBank/DDBJ databases">
        <title>The deep terrestrial virosphere.</title>
        <authorList>
            <person name="Holmfeldt K."/>
            <person name="Nilsson E."/>
            <person name="Simone D."/>
            <person name="Lopez-Fernandez M."/>
            <person name="Wu X."/>
            <person name="de Brujin I."/>
            <person name="Lundin D."/>
            <person name="Andersson A."/>
            <person name="Bertilsson S."/>
            <person name="Dopson M."/>
        </authorList>
    </citation>
    <scope>NUCLEOTIDE SEQUENCE</scope>
    <source>
        <strain evidence="2">MM415B03735</strain>
    </source>
</reference>
<sequence>MLRVRDMTQVELARKLDVHQQYINRLAGEHPARFNMKTLDRLCHALDCQPGDLLERGDEG</sequence>
<evidence type="ECO:0000259" key="1">
    <source>
        <dbReference type="PROSITE" id="PS50943"/>
    </source>
</evidence>
<dbReference type="InterPro" id="IPR010982">
    <property type="entry name" value="Lambda_DNA-bd_dom_sf"/>
</dbReference>
<dbReference type="CDD" id="cd00093">
    <property type="entry name" value="HTH_XRE"/>
    <property type="match status" value="1"/>
</dbReference>